<evidence type="ECO:0000256" key="1">
    <source>
        <dbReference type="ARBA" id="ARBA00009191"/>
    </source>
</evidence>
<dbReference type="AlphaFoldDB" id="A0AAV4F1I5"/>
<sequence length="388" mass="41921">MLLPSVLVLLVALQTAHAQSWRPVAYSLNPAPVLTGSLSPNYALYNAERMHNGKIAGANSFAFLNGNVYTVTGDQKVVNIATCQPQVIANLARPGCANLAQCGYLTSIRVDPSGMLLVLDAYRGLFRVNPANGATEQLWQSSQPVNGRVSRYLNGMVVAPDGNIFISDSSETFDVANDIYIIMEGRPSGRVLLFNPITRVAAEVLKDVFVYPNGLEVTEDGTGLLIAESGRARILRMSLVPATFRQITTFADNLPGLPGNVRRSARGTYWVGLWFVRHAGFANSMDIFSNNIEARTRTVYSVRADQIRGFYPKYGLVVELDGTGRIVGSLHDPTGMVFSAMSEAAENEGLLYLASPTGRHVGRIVLPQGDGRVVTVDSVIQVGCLQVG</sequence>
<evidence type="ECO:0000256" key="2">
    <source>
        <dbReference type="ARBA" id="ARBA00022553"/>
    </source>
</evidence>
<dbReference type="GO" id="GO:0012505">
    <property type="term" value="C:endomembrane system"/>
    <property type="evidence" value="ECO:0007669"/>
    <property type="project" value="TreeGrafter"/>
</dbReference>
<accession>A0AAV4F1I5</accession>
<dbReference type="InterPro" id="IPR011042">
    <property type="entry name" value="6-blade_b-propeller_TolB-like"/>
</dbReference>
<keyword evidence="7" id="KW-1185">Reference proteome</keyword>
<evidence type="ECO:0000256" key="3">
    <source>
        <dbReference type="ARBA" id="ARBA00023180"/>
    </source>
</evidence>
<dbReference type="PANTHER" id="PTHR10426:SF88">
    <property type="entry name" value="ADIPOCYTE PLASMA MEMBRANE-ASSOCIATED PROTEIN HEMOMUCIN-RELATED"/>
    <property type="match status" value="1"/>
</dbReference>
<keyword evidence="3" id="KW-0325">Glycoprotein</keyword>
<keyword evidence="4" id="KW-0732">Signal</keyword>
<comment type="similarity">
    <text evidence="1">Belongs to the strictosidine synthase family.</text>
</comment>
<dbReference type="Gene3D" id="2.120.10.30">
    <property type="entry name" value="TolB, C-terminal domain"/>
    <property type="match status" value="1"/>
</dbReference>
<dbReference type="SUPFAM" id="SSF63829">
    <property type="entry name" value="Calcium-dependent phosphotriesterase"/>
    <property type="match status" value="1"/>
</dbReference>
<dbReference type="GO" id="GO:0016787">
    <property type="term" value="F:hydrolase activity"/>
    <property type="evidence" value="ECO:0007669"/>
    <property type="project" value="TreeGrafter"/>
</dbReference>
<organism evidence="6 7">
    <name type="scientific">Elysia marginata</name>
    <dbReference type="NCBI Taxonomy" id="1093978"/>
    <lineage>
        <taxon>Eukaryota</taxon>
        <taxon>Metazoa</taxon>
        <taxon>Spiralia</taxon>
        <taxon>Lophotrochozoa</taxon>
        <taxon>Mollusca</taxon>
        <taxon>Gastropoda</taxon>
        <taxon>Heterobranchia</taxon>
        <taxon>Euthyneura</taxon>
        <taxon>Panpulmonata</taxon>
        <taxon>Sacoglossa</taxon>
        <taxon>Placobranchoidea</taxon>
        <taxon>Plakobranchidae</taxon>
        <taxon>Elysia</taxon>
    </lineage>
</organism>
<dbReference type="Pfam" id="PF03088">
    <property type="entry name" value="Str_synth"/>
    <property type="match status" value="1"/>
</dbReference>
<feature type="chain" id="PRO_5043876011" evidence="4">
    <location>
        <begin position="19"/>
        <end position="388"/>
    </location>
</feature>
<dbReference type="Proteomes" id="UP000762676">
    <property type="component" value="Unassembled WGS sequence"/>
</dbReference>
<name>A0AAV4F1I5_9GAST</name>
<feature type="signal peptide" evidence="4">
    <location>
        <begin position="1"/>
        <end position="18"/>
    </location>
</feature>
<gene>
    <name evidence="6" type="ORF">ElyMa_003687900</name>
</gene>
<feature type="domain" description="Strictosidine synthase conserved region" evidence="5">
    <location>
        <begin position="154"/>
        <end position="236"/>
    </location>
</feature>
<dbReference type="PANTHER" id="PTHR10426">
    <property type="entry name" value="STRICTOSIDINE SYNTHASE-RELATED"/>
    <property type="match status" value="1"/>
</dbReference>
<comment type="caution">
    <text evidence="6">The sequence shown here is derived from an EMBL/GenBank/DDBJ whole genome shotgun (WGS) entry which is preliminary data.</text>
</comment>
<evidence type="ECO:0000259" key="5">
    <source>
        <dbReference type="Pfam" id="PF03088"/>
    </source>
</evidence>
<dbReference type="InterPro" id="IPR018119">
    <property type="entry name" value="Strictosidine_synth_cons-reg"/>
</dbReference>
<reference evidence="6 7" key="1">
    <citation type="journal article" date="2021" name="Elife">
        <title>Chloroplast acquisition without the gene transfer in kleptoplastic sea slugs, Plakobranchus ocellatus.</title>
        <authorList>
            <person name="Maeda T."/>
            <person name="Takahashi S."/>
            <person name="Yoshida T."/>
            <person name="Shimamura S."/>
            <person name="Takaki Y."/>
            <person name="Nagai Y."/>
            <person name="Toyoda A."/>
            <person name="Suzuki Y."/>
            <person name="Arimoto A."/>
            <person name="Ishii H."/>
            <person name="Satoh N."/>
            <person name="Nishiyama T."/>
            <person name="Hasebe M."/>
            <person name="Maruyama T."/>
            <person name="Minagawa J."/>
            <person name="Obokata J."/>
            <person name="Shigenobu S."/>
        </authorList>
    </citation>
    <scope>NUCLEOTIDE SEQUENCE [LARGE SCALE GENOMIC DNA]</scope>
</reference>
<evidence type="ECO:0000256" key="4">
    <source>
        <dbReference type="SAM" id="SignalP"/>
    </source>
</evidence>
<protein>
    <submittedName>
        <fullName evidence="6">Adipocyte plasma membrane-associated protein</fullName>
    </submittedName>
</protein>
<evidence type="ECO:0000313" key="7">
    <source>
        <dbReference type="Proteomes" id="UP000762676"/>
    </source>
</evidence>
<keyword evidence="2" id="KW-0597">Phosphoprotein</keyword>
<dbReference type="EMBL" id="BMAT01007550">
    <property type="protein sequence ID" value="GFR66656.1"/>
    <property type="molecule type" value="Genomic_DNA"/>
</dbReference>
<evidence type="ECO:0000313" key="6">
    <source>
        <dbReference type="EMBL" id="GFR66656.1"/>
    </source>
</evidence>
<proteinExistence type="inferred from homology"/>